<protein>
    <submittedName>
        <fullName evidence="3">LADA_0G02344g1_1</fullName>
    </submittedName>
</protein>
<dbReference type="Pfam" id="PF00069">
    <property type="entry name" value="Pkinase"/>
    <property type="match status" value="1"/>
</dbReference>
<feature type="region of interest" description="Disordered" evidence="1">
    <location>
        <begin position="727"/>
        <end position="807"/>
    </location>
</feature>
<dbReference type="InterPro" id="IPR011989">
    <property type="entry name" value="ARM-like"/>
</dbReference>
<dbReference type="SUPFAM" id="SSF56112">
    <property type="entry name" value="Protein kinase-like (PK-like)"/>
    <property type="match status" value="1"/>
</dbReference>
<dbReference type="Gene3D" id="3.30.200.20">
    <property type="entry name" value="Phosphorylase Kinase, domain 1"/>
    <property type="match status" value="1"/>
</dbReference>
<feature type="domain" description="Protein kinase" evidence="2">
    <location>
        <begin position="28"/>
        <end position="326"/>
    </location>
</feature>
<sequence length="807" mass="90404">MFWTSKSNISSSYSYSSSPTFTVDPWNVHSGRPKSNGSSGTSSKVSVFIFDKKQFENHLLSSGAIKSRSSSRDKQFIQNAYDILRTQVNQLAKLKHPNILGLVEPLEEHSKTFMFVSEYVSCSLESSQDNGSTEASEMLTLSRSSGCGNVITQRGILQISQGLDFIHNRANSVALDLRPASILVNENSDWKLSGLGYLTKLPPGCNTSQYNPDFDPRYPAFMHIPLNYSAPELILDNMLTPRNDYFSLGLLIYFLYHKRHLISCQDYIGDYKEEYSKFEQDLLRLSFDRFFAKLPEKLRPSMSKLMNRDVFSRFDNISEFLDIEFFQDPLVKTLAFLDDLPTKSSQERSVYLSGLLDMLPQFPAQLLQRKFLPVLLHLLDQMCASDVVDSASLNTLVTVILKIGETLSQLSFQEKIYPHLADKESFKCLIDNATTSLIENVAILQQKIKADLFAGEILKPLCTFVFSATSGENSVLLQELLMKRLDVLLQVFDFPTVKNFLLKLLSGLFVKTTSLTVKTACVDSFCTMIERKAIDKFTGVDELLPLLKSMKTREPRILMKTLELLRVLSELVETEQVLVEQLLPLLWDFSLALTLSPNQYAHFIKVINNLGQDVQRKHMERLKSSNGANVNFSKVIENPVPKAEDPDLQASHKIDVPAIVPRAQTGTNRKQIHRPVPKTDLPRTPDTGSSSPLTPHRLKSAVRHSKPAETLKSGNAKYATGIVFNTASPEPLRSEPKRNSAEVDDFDDFVSSTPSLRSAPSPPVSSKISTNTTANLPPGFSMTMQPQKNVSSRHISSQSANESASLL</sequence>
<accession>A0A1G4JR68</accession>
<evidence type="ECO:0000259" key="2">
    <source>
        <dbReference type="PROSITE" id="PS50011"/>
    </source>
</evidence>
<dbReference type="Proteomes" id="UP000190274">
    <property type="component" value="Chromosome G"/>
</dbReference>
<dbReference type="SUPFAM" id="SSF48371">
    <property type="entry name" value="ARM repeat"/>
    <property type="match status" value="1"/>
</dbReference>
<dbReference type="PROSITE" id="PS50011">
    <property type="entry name" value="PROTEIN_KINASE_DOM"/>
    <property type="match status" value="1"/>
</dbReference>
<dbReference type="InterPro" id="IPR051177">
    <property type="entry name" value="CIK-Related_Protein"/>
</dbReference>
<gene>
    <name evidence="3" type="ORF">LADA_0G02344G</name>
</gene>
<dbReference type="InterPro" id="IPR011009">
    <property type="entry name" value="Kinase-like_dom_sf"/>
</dbReference>
<organism evidence="3 4">
    <name type="scientific">Lachancea dasiensis</name>
    <dbReference type="NCBI Taxonomy" id="1072105"/>
    <lineage>
        <taxon>Eukaryota</taxon>
        <taxon>Fungi</taxon>
        <taxon>Dikarya</taxon>
        <taxon>Ascomycota</taxon>
        <taxon>Saccharomycotina</taxon>
        <taxon>Saccharomycetes</taxon>
        <taxon>Saccharomycetales</taxon>
        <taxon>Saccharomycetaceae</taxon>
        <taxon>Lachancea</taxon>
    </lineage>
</organism>
<dbReference type="GO" id="GO:0005524">
    <property type="term" value="F:ATP binding"/>
    <property type="evidence" value="ECO:0007669"/>
    <property type="project" value="InterPro"/>
</dbReference>
<keyword evidence="4" id="KW-1185">Reference proteome</keyword>
<reference evidence="4" key="1">
    <citation type="submission" date="2016-03" db="EMBL/GenBank/DDBJ databases">
        <authorList>
            <person name="Devillers H."/>
        </authorList>
    </citation>
    <scope>NUCLEOTIDE SEQUENCE [LARGE SCALE GENOMIC DNA]</scope>
</reference>
<dbReference type="Gene3D" id="1.10.510.10">
    <property type="entry name" value="Transferase(Phosphotransferase) domain 1"/>
    <property type="match status" value="1"/>
</dbReference>
<dbReference type="InterPro" id="IPR016024">
    <property type="entry name" value="ARM-type_fold"/>
</dbReference>
<evidence type="ECO:0000313" key="4">
    <source>
        <dbReference type="Proteomes" id="UP000190274"/>
    </source>
</evidence>
<evidence type="ECO:0000256" key="1">
    <source>
        <dbReference type="SAM" id="MobiDB-lite"/>
    </source>
</evidence>
<feature type="compositionally biased region" description="Polar residues" evidence="1">
    <location>
        <begin position="782"/>
        <end position="807"/>
    </location>
</feature>
<feature type="compositionally biased region" description="Polar residues" evidence="1">
    <location>
        <begin position="750"/>
        <end position="775"/>
    </location>
</feature>
<evidence type="ECO:0000313" key="3">
    <source>
        <dbReference type="EMBL" id="SCU93301.1"/>
    </source>
</evidence>
<dbReference type="CDD" id="cd14011">
    <property type="entry name" value="PK_SCY1_like"/>
    <property type="match status" value="1"/>
</dbReference>
<proteinExistence type="predicted"/>
<feature type="compositionally biased region" description="Basic and acidic residues" evidence="1">
    <location>
        <begin position="732"/>
        <end position="741"/>
    </location>
</feature>
<dbReference type="AlphaFoldDB" id="A0A1G4JR68"/>
<dbReference type="PANTHER" id="PTHR12984:SF6">
    <property type="entry name" value="SCY1-LIKE PROTEIN 2"/>
    <property type="match status" value="1"/>
</dbReference>
<dbReference type="Gene3D" id="1.25.10.10">
    <property type="entry name" value="Leucine-rich Repeat Variant"/>
    <property type="match status" value="1"/>
</dbReference>
<dbReference type="GO" id="GO:0005759">
    <property type="term" value="C:mitochondrial matrix"/>
    <property type="evidence" value="ECO:0007669"/>
    <property type="project" value="EnsemblFungi"/>
</dbReference>
<dbReference type="OrthoDB" id="79687at2759"/>
<dbReference type="PANTHER" id="PTHR12984">
    <property type="entry name" value="SCY1-RELATED S/T PROTEIN KINASE-LIKE"/>
    <property type="match status" value="1"/>
</dbReference>
<dbReference type="EMBL" id="LT598457">
    <property type="protein sequence ID" value="SCU93301.1"/>
    <property type="molecule type" value="Genomic_DNA"/>
</dbReference>
<feature type="compositionally biased region" description="Basic residues" evidence="1">
    <location>
        <begin position="696"/>
        <end position="705"/>
    </location>
</feature>
<dbReference type="InterPro" id="IPR000719">
    <property type="entry name" value="Prot_kinase_dom"/>
</dbReference>
<dbReference type="SMART" id="SM00220">
    <property type="entry name" value="S_TKc"/>
    <property type="match status" value="1"/>
</dbReference>
<name>A0A1G4JR68_9SACH</name>
<dbReference type="GO" id="GO:0004672">
    <property type="term" value="F:protein kinase activity"/>
    <property type="evidence" value="ECO:0007669"/>
    <property type="project" value="InterPro"/>
</dbReference>
<feature type="region of interest" description="Disordered" evidence="1">
    <location>
        <begin position="663"/>
        <end position="714"/>
    </location>
</feature>